<evidence type="ECO:0000313" key="10">
    <source>
        <dbReference type="Proteomes" id="UP001597221"/>
    </source>
</evidence>
<gene>
    <name evidence="9" type="ORF">ACFSBH_16610</name>
</gene>
<feature type="transmembrane region" description="Helical" evidence="7">
    <location>
        <begin position="367"/>
        <end position="390"/>
    </location>
</feature>
<accession>A0ABW4HVY1</accession>
<evidence type="ECO:0000256" key="4">
    <source>
        <dbReference type="ARBA" id="ARBA00022692"/>
    </source>
</evidence>
<feature type="transmembrane region" description="Helical" evidence="7">
    <location>
        <begin position="12"/>
        <end position="36"/>
    </location>
</feature>
<dbReference type="EMBL" id="JBHUDE010000151">
    <property type="protein sequence ID" value="MFD1609241.1"/>
    <property type="molecule type" value="Genomic_DNA"/>
</dbReference>
<evidence type="ECO:0000256" key="2">
    <source>
        <dbReference type="ARBA" id="ARBA00022448"/>
    </source>
</evidence>
<dbReference type="InterPro" id="IPR020846">
    <property type="entry name" value="MFS_dom"/>
</dbReference>
<feature type="transmembrane region" description="Helical" evidence="7">
    <location>
        <begin position="142"/>
        <end position="160"/>
    </location>
</feature>
<keyword evidence="10" id="KW-1185">Reference proteome</keyword>
<feature type="domain" description="Major facilitator superfamily (MFS) profile" evidence="8">
    <location>
        <begin position="9"/>
        <end position="394"/>
    </location>
</feature>
<keyword evidence="2" id="KW-0813">Transport</keyword>
<dbReference type="PROSITE" id="PS50850">
    <property type="entry name" value="MFS"/>
    <property type="match status" value="1"/>
</dbReference>
<keyword evidence="4 7" id="KW-0812">Transmembrane</keyword>
<dbReference type="InterPro" id="IPR011701">
    <property type="entry name" value="MFS"/>
</dbReference>
<evidence type="ECO:0000256" key="7">
    <source>
        <dbReference type="SAM" id="Phobius"/>
    </source>
</evidence>
<feature type="transmembrane region" description="Helical" evidence="7">
    <location>
        <begin position="213"/>
        <end position="232"/>
    </location>
</feature>
<evidence type="ECO:0000313" key="9">
    <source>
        <dbReference type="EMBL" id="MFD1609241.1"/>
    </source>
</evidence>
<evidence type="ECO:0000256" key="6">
    <source>
        <dbReference type="ARBA" id="ARBA00023136"/>
    </source>
</evidence>
<dbReference type="SUPFAM" id="SSF103473">
    <property type="entry name" value="MFS general substrate transporter"/>
    <property type="match status" value="1"/>
</dbReference>
<dbReference type="PANTHER" id="PTHR43266">
    <property type="entry name" value="MACROLIDE-EFFLUX PROTEIN"/>
    <property type="match status" value="1"/>
</dbReference>
<evidence type="ECO:0000256" key="3">
    <source>
        <dbReference type="ARBA" id="ARBA00022475"/>
    </source>
</evidence>
<dbReference type="Pfam" id="PF07690">
    <property type="entry name" value="MFS_1"/>
    <property type="match status" value="1"/>
</dbReference>
<name>A0ABW4HVY1_9BACI</name>
<keyword evidence="5 7" id="KW-1133">Transmembrane helix</keyword>
<evidence type="ECO:0000256" key="1">
    <source>
        <dbReference type="ARBA" id="ARBA00004651"/>
    </source>
</evidence>
<feature type="transmembrane region" description="Helical" evidence="7">
    <location>
        <begin position="252"/>
        <end position="273"/>
    </location>
</feature>
<feature type="transmembrane region" description="Helical" evidence="7">
    <location>
        <begin position="339"/>
        <end position="361"/>
    </location>
</feature>
<evidence type="ECO:0000259" key="8">
    <source>
        <dbReference type="PROSITE" id="PS50850"/>
    </source>
</evidence>
<feature type="transmembrane region" description="Helical" evidence="7">
    <location>
        <begin position="280"/>
        <end position="299"/>
    </location>
</feature>
<comment type="subcellular location">
    <subcellularLocation>
        <location evidence="1">Cell membrane</location>
        <topology evidence="1">Multi-pass membrane protein</topology>
    </subcellularLocation>
</comment>
<protein>
    <submittedName>
        <fullName evidence="9">MFS transporter</fullName>
    </submittedName>
</protein>
<dbReference type="CDD" id="cd06173">
    <property type="entry name" value="MFS_MefA_like"/>
    <property type="match status" value="1"/>
</dbReference>
<organism evidence="9 10">
    <name type="scientific">Oceanobacillus luteolus</name>
    <dbReference type="NCBI Taxonomy" id="1274358"/>
    <lineage>
        <taxon>Bacteria</taxon>
        <taxon>Bacillati</taxon>
        <taxon>Bacillota</taxon>
        <taxon>Bacilli</taxon>
        <taxon>Bacillales</taxon>
        <taxon>Bacillaceae</taxon>
        <taxon>Oceanobacillus</taxon>
    </lineage>
</organism>
<dbReference type="PANTHER" id="PTHR43266:SF2">
    <property type="entry name" value="MAJOR FACILITATOR SUPERFAMILY (MFS) PROFILE DOMAIN-CONTAINING PROTEIN"/>
    <property type="match status" value="1"/>
</dbReference>
<dbReference type="RefSeq" id="WP_251515298.1">
    <property type="nucleotide sequence ID" value="NZ_JAMBON010000024.1"/>
</dbReference>
<keyword evidence="6 7" id="KW-0472">Membrane</keyword>
<keyword evidence="3" id="KW-1003">Cell membrane</keyword>
<dbReference type="Gene3D" id="1.20.1250.20">
    <property type="entry name" value="MFS general substrate transporter like domains"/>
    <property type="match status" value="1"/>
</dbReference>
<comment type="caution">
    <text evidence="9">The sequence shown here is derived from an EMBL/GenBank/DDBJ whole genome shotgun (WGS) entry which is preliminary data.</text>
</comment>
<feature type="transmembrane region" description="Helical" evidence="7">
    <location>
        <begin position="75"/>
        <end position="93"/>
    </location>
</feature>
<dbReference type="InterPro" id="IPR036259">
    <property type="entry name" value="MFS_trans_sf"/>
</dbReference>
<sequence>MLKLMKWRNPLLLLLGIGVSNLGAWIYLIALNLIILDMTGSALAVSVLYILLPIAALCTNFWSGSFIDRLNKRNLMIFLDIIRALFIFFLPLIESLILIYVWVFIINIASSIFGPTSMVYMTKLIDKKDRQRFNAFRNFINSSGFILGPSIAGGLFIIYLAIQLNALALCISAVIIFLLPNLELKGEVISQKVGIAVIKNDWREILRFSKSNTHITLVYVLFSGVTVCMTALDSLEAAFATKVLFLSESTYGFLVSVAGIGIIFGSLSNALLANTLKVRALIGFGAIFTPLGYLIFAFSQGFITASIGFFILTFALSYANTGFLTFYQNNVHAEIMGRFSSFFGVLEALLIILFTGIVGVFSELYGIRFVYIIGSFAFLVLGFIVNWVIWDKSKKAYYY</sequence>
<evidence type="ECO:0000256" key="5">
    <source>
        <dbReference type="ARBA" id="ARBA00022989"/>
    </source>
</evidence>
<feature type="transmembrane region" description="Helical" evidence="7">
    <location>
        <begin position="305"/>
        <end position="327"/>
    </location>
</feature>
<feature type="transmembrane region" description="Helical" evidence="7">
    <location>
        <begin position="99"/>
        <end position="121"/>
    </location>
</feature>
<reference evidence="10" key="1">
    <citation type="journal article" date="2019" name="Int. J. Syst. Evol. Microbiol.">
        <title>The Global Catalogue of Microorganisms (GCM) 10K type strain sequencing project: providing services to taxonomists for standard genome sequencing and annotation.</title>
        <authorList>
            <consortium name="The Broad Institute Genomics Platform"/>
            <consortium name="The Broad Institute Genome Sequencing Center for Infectious Disease"/>
            <person name="Wu L."/>
            <person name="Ma J."/>
        </authorList>
    </citation>
    <scope>NUCLEOTIDE SEQUENCE [LARGE SCALE GENOMIC DNA]</scope>
    <source>
        <strain evidence="10">CGMCC 1.12376</strain>
    </source>
</reference>
<proteinExistence type="predicted"/>
<feature type="transmembrane region" description="Helical" evidence="7">
    <location>
        <begin position="166"/>
        <end position="182"/>
    </location>
</feature>
<feature type="transmembrane region" description="Helical" evidence="7">
    <location>
        <begin position="42"/>
        <end position="63"/>
    </location>
</feature>
<dbReference type="Proteomes" id="UP001597221">
    <property type="component" value="Unassembled WGS sequence"/>
</dbReference>